<evidence type="ECO:0000313" key="1">
    <source>
        <dbReference type="EMBL" id="GIN22285.1"/>
    </source>
</evidence>
<dbReference type="Proteomes" id="UP000680279">
    <property type="component" value="Unassembled WGS sequence"/>
</dbReference>
<protein>
    <submittedName>
        <fullName evidence="1">Uncharacterized protein</fullName>
    </submittedName>
</protein>
<gene>
    <name evidence="1" type="ORF">J1TS3_34190</name>
</gene>
<accession>A0ABQ4K993</accession>
<proteinExistence type="predicted"/>
<dbReference type="RefSeq" id="WP_018708239.1">
    <property type="nucleotide sequence ID" value="NZ_BOQT01000015.1"/>
</dbReference>
<sequence>MINSVPLNIYGIRINHPVDWQVFVNPNSKFTFDEGLIKVDKVKGSQKAKASLSIRWAKMVDDITLEEYVEELEKQFKWKEKRSRRKDRYKIVSKSKIQMNGTEGCLLENEFVANHSIYRIFGKDELVKVLQVFFYSKETKRMVVASMSMSPEELKRNRDQFVEILTTLHEDLNTGRTDYHPLRLAY</sequence>
<keyword evidence="2" id="KW-1185">Reference proteome</keyword>
<name>A0ABQ4K993_9BACI</name>
<evidence type="ECO:0000313" key="2">
    <source>
        <dbReference type="Proteomes" id="UP000680279"/>
    </source>
</evidence>
<comment type="caution">
    <text evidence="1">The sequence shown here is derived from an EMBL/GenBank/DDBJ whole genome shotgun (WGS) entry which is preliminary data.</text>
</comment>
<dbReference type="Gene3D" id="3.40.1000.10">
    <property type="entry name" value="Mog1/PsbP, alpha/beta/alpha sandwich"/>
    <property type="match status" value="1"/>
</dbReference>
<organism evidence="1 2">
    <name type="scientific">Siminovitchia fordii</name>
    <dbReference type="NCBI Taxonomy" id="254759"/>
    <lineage>
        <taxon>Bacteria</taxon>
        <taxon>Bacillati</taxon>
        <taxon>Bacillota</taxon>
        <taxon>Bacilli</taxon>
        <taxon>Bacillales</taxon>
        <taxon>Bacillaceae</taxon>
        <taxon>Siminovitchia</taxon>
    </lineage>
</organism>
<reference evidence="1 2" key="1">
    <citation type="submission" date="2021-03" db="EMBL/GenBank/DDBJ databases">
        <title>Antimicrobial resistance genes in bacteria isolated from Japanese honey, and their potential for conferring macrolide and lincosamide resistance in the American foulbrood pathogen Paenibacillus larvae.</title>
        <authorList>
            <person name="Okamoto M."/>
            <person name="Kumagai M."/>
            <person name="Kanamori H."/>
            <person name="Takamatsu D."/>
        </authorList>
    </citation>
    <scope>NUCLEOTIDE SEQUENCE [LARGE SCALE GENOMIC DNA]</scope>
    <source>
        <strain evidence="1 2">J1TS3</strain>
    </source>
</reference>
<dbReference type="EMBL" id="BOQT01000015">
    <property type="protein sequence ID" value="GIN22285.1"/>
    <property type="molecule type" value="Genomic_DNA"/>
</dbReference>